<protein>
    <submittedName>
        <fullName evidence="8">Mucin-2</fullName>
    </submittedName>
</protein>
<feature type="compositionally biased region" description="Low complexity" evidence="4">
    <location>
        <begin position="2106"/>
        <end position="2115"/>
    </location>
</feature>
<feature type="compositionally biased region" description="Low complexity" evidence="4">
    <location>
        <begin position="2588"/>
        <end position="2612"/>
    </location>
</feature>
<feature type="compositionally biased region" description="Basic and acidic residues" evidence="4">
    <location>
        <begin position="1529"/>
        <end position="1548"/>
    </location>
</feature>
<feature type="compositionally biased region" description="Basic and acidic residues" evidence="4">
    <location>
        <begin position="379"/>
        <end position="390"/>
    </location>
</feature>
<feature type="compositionally biased region" description="Basic and acidic residues" evidence="4">
    <location>
        <begin position="1433"/>
        <end position="1443"/>
    </location>
</feature>
<feature type="compositionally biased region" description="Basic and acidic residues" evidence="4">
    <location>
        <begin position="1675"/>
        <end position="1692"/>
    </location>
</feature>
<feature type="compositionally biased region" description="Basic and acidic residues" evidence="4">
    <location>
        <begin position="1450"/>
        <end position="1481"/>
    </location>
</feature>
<feature type="compositionally biased region" description="Polar residues" evidence="4">
    <location>
        <begin position="1941"/>
        <end position="1951"/>
    </location>
</feature>
<feature type="compositionally biased region" description="Basic and acidic residues" evidence="4">
    <location>
        <begin position="914"/>
        <end position="924"/>
    </location>
</feature>
<reference evidence="7" key="2">
    <citation type="journal article" date="2016" name="G3 (Bethesda)">
        <title>Genome Evolution in Three Species of Cactophilic Drosophila.</title>
        <authorList>
            <person name="Sanchez-Flores A."/>
            <person name="Penazola F."/>
            <person name="Carpinteyro-Ponce J."/>
            <person name="Nazario-Yepiz N."/>
            <person name="Abreu-Goodger C."/>
            <person name="Machado C.A."/>
            <person name="Markow T.A."/>
        </authorList>
    </citation>
    <scope>NUCLEOTIDE SEQUENCE [LARGE SCALE GENOMIC DNA]</scope>
</reference>
<keyword evidence="3 5" id="KW-0732">Signal</keyword>
<dbReference type="PROSITE" id="PS50184">
    <property type="entry name" value="VWFC_2"/>
    <property type="match status" value="2"/>
</dbReference>
<feature type="compositionally biased region" description="Polar residues" evidence="4">
    <location>
        <begin position="746"/>
        <end position="761"/>
    </location>
</feature>
<evidence type="ECO:0000256" key="1">
    <source>
        <dbReference type="ARBA" id="ARBA00004613"/>
    </source>
</evidence>
<feature type="compositionally biased region" description="Polar residues" evidence="4">
    <location>
        <begin position="2540"/>
        <end position="2556"/>
    </location>
</feature>
<dbReference type="InterPro" id="IPR052424">
    <property type="entry name" value="Kielin_Chordin-BMP_Reg"/>
</dbReference>
<dbReference type="Gene3D" id="2.10.70.10">
    <property type="entry name" value="Complement Module, domain 1"/>
    <property type="match status" value="1"/>
</dbReference>
<feature type="chain" id="PRO_5046178498" evidence="5">
    <location>
        <begin position="31"/>
        <end position="2800"/>
    </location>
</feature>
<feature type="region of interest" description="Disordered" evidence="4">
    <location>
        <begin position="347"/>
        <end position="942"/>
    </location>
</feature>
<feature type="compositionally biased region" description="Polar residues" evidence="4">
    <location>
        <begin position="620"/>
        <end position="630"/>
    </location>
</feature>
<feature type="compositionally biased region" description="Basic and acidic residues" evidence="4">
    <location>
        <begin position="818"/>
        <end position="827"/>
    </location>
</feature>
<feature type="compositionally biased region" description="Basic and acidic residues" evidence="4">
    <location>
        <begin position="1139"/>
        <end position="1155"/>
    </location>
</feature>
<feature type="compositionally biased region" description="Basic and acidic residues" evidence="4">
    <location>
        <begin position="1930"/>
        <end position="1940"/>
    </location>
</feature>
<feature type="compositionally biased region" description="Acidic residues" evidence="4">
    <location>
        <begin position="1069"/>
        <end position="1083"/>
    </location>
</feature>
<dbReference type="PANTHER" id="PTHR46698">
    <property type="entry name" value="CROSSVEINLESS 2"/>
    <property type="match status" value="1"/>
</dbReference>
<feature type="compositionally biased region" description="Polar residues" evidence="4">
    <location>
        <begin position="1485"/>
        <end position="1504"/>
    </location>
</feature>
<name>A0ABM1PW97_DROAR</name>
<evidence type="ECO:0000256" key="4">
    <source>
        <dbReference type="SAM" id="MobiDB-lite"/>
    </source>
</evidence>
<feature type="compositionally biased region" description="Low complexity" evidence="4">
    <location>
        <begin position="2343"/>
        <end position="2357"/>
    </location>
</feature>
<feature type="compositionally biased region" description="Basic and acidic residues" evidence="4">
    <location>
        <begin position="2194"/>
        <end position="2209"/>
    </location>
</feature>
<feature type="compositionally biased region" description="Low complexity" evidence="4">
    <location>
        <begin position="2298"/>
        <end position="2308"/>
    </location>
</feature>
<dbReference type="SMART" id="SM00214">
    <property type="entry name" value="VWC"/>
    <property type="match status" value="5"/>
</dbReference>
<feature type="region of interest" description="Disordered" evidence="4">
    <location>
        <begin position="973"/>
        <end position="1295"/>
    </location>
</feature>
<gene>
    <name evidence="8" type="primary">LOC108619421</name>
</gene>
<feature type="compositionally biased region" description="Polar residues" evidence="4">
    <location>
        <begin position="717"/>
        <end position="735"/>
    </location>
</feature>
<reference evidence="8" key="3">
    <citation type="submission" date="2025-08" db="UniProtKB">
        <authorList>
            <consortium name="RefSeq"/>
        </authorList>
    </citation>
    <scope>IDENTIFICATION</scope>
    <source>
        <tissue evidence="8">Whole organism</tissue>
    </source>
</reference>
<feature type="compositionally biased region" description="Low complexity" evidence="4">
    <location>
        <begin position="2437"/>
        <end position="2448"/>
    </location>
</feature>
<evidence type="ECO:0000259" key="6">
    <source>
        <dbReference type="PROSITE" id="PS50184"/>
    </source>
</evidence>
<evidence type="ECO:0000256" key="3">
    <source>
        <dbReference type="ARBA" id="ARBA00022729"/>
    </source>
</evidence>
<feature type="compositionally biased region" description="Acidic residues" evidence="4">
    <location>
        <begin position="2095"/>
        <end position="2105"/>
    </location>
</feature>
<keyword evidence="7" id="KW-1185">Reference proteome</keyword>
<evidence type="ECO:0000256" key="5">
    <source>
        <dbReference type="SAM" id="SignalP"/>
    </source>
</evidence>
<feature type="compositionally biased region" description="Polar residues" evidence="4">
    <location>
        <begin position="1084"/>
        <end position="1109"/>
    </location>
</feature>
<dbReference type="PANTHER" id="PTHR46698:SF3">
    <property type="entry name" value="TENECTIN ISOFORM 1-RELATED"/>
    <property type="match status" value="1"/>
</dbReference>
<feature type="compositionally biased region" description="Basic and acidic residues" evidence="4">
    <location>
        <begin position="433"/>
        <end position="442"/>
    </location>
</feature>
<dbReference type="InterPro" id="IPR001007">
    <property type="entry name" value="VWF_dom"/>
</dbReference>
<feature type="compositionally biased region" description="Acidic residues" evidence="4">
    <location>
        <begin position="2466"/>
        <end position="2478"/>
    </location>
</feature>
<evidence type="ECO:0000256" key="2">
    <source>
        <dbReference type="ARBA" id="ARBA00022525"/>
    </source>
</evidence>
<feature type="region of interest" description="Disordered" evidence="4">
    <location>
        <begin position="303"/>
        <end position="335"/>
    </location>
</feature>
<feature type="compositionally biased region" description="Low complexity" evidence="4">
    <location>
        <begin position="304"/>
        <end position="314"/>
    </location>
</feature>
<feature type="region of interest" description="Disordered" evidence="4">
    <location>
        <begin position="2580"/>
        <end position="2637"/>
    </location>
</feature>
<feature type="compositionally biased region" description="Polar residues" evidence="4">
    <location>
        <begin position="1422"/>
        <end position="1432"/>
    </location>
</feature>
<feature type="compositionally biased region" description="Polar residues" evidence="4">
    <location>
        <begin position="1899"/>
        <end position="1908"/>
    </location>
</feature>
<feature type="domain" description="VWFC" evidence="6">
    <location>
        <begin position="2644"/>
        <end position="2705"/>
    </location>
</feature>
<feature type="compositionally biased region" description="Acidic residues" evidence="4">
    <location>
        <begin position="2493"/>
        <end position="2503"/>
    </location>
</feature>
<feature type="compositionally biased region" description="Basic and acidic residues" evidence="4">
    <location>
        <begin position="2479"/>
        <end position="2492"/>
    </location>
</feature>
<feature type="compositionally biased region" description="Basic and acidic residues" evidence="4">
    <location>
        <begin position="1760"/>
        <end position="1774"/>
    </location>
</feature>
<feature type="region of interest" description="Disordered" evidence="4">
    <location>
        <begin position="1413"/>
        <end position="2556"/>
    </location>
</feature>
<organism evidence="7 8">
    <name type="scientific">Drosophila arizonae</name>
    <name type="common">Fruit fly</name>
    <dbReference type="NCBI Taxonomy" id="7263"/>
    <lineage>
        <taxon>Eukaryota</taxon>
        <taxon>Metazoa</taxon>
        <taxon>Ecdysozoa</taxon>
        <taxon>Arthropoda</taxon>
        <taxon>Hexapoda</taxon>
        <taxon>Insecta</taxon>
        <taxon>Pterygota</taxon>
        <taxon>Neoptera</taxon>
        <taxon>Endopterygota</taxon>
        <taxon>Diptera</taxon>
        <taxon>Brachycera</taxon>
        <taxon>Muscomorpha</taxon>
        <taxon>Ephydroidea</taxon>
        <taxon>Drosophilidae</taxon>
        <taxon>Drosophila</taxon>
    </lineage>
</organism>
<feature type="compositionally biased region" description="Low complexity" evidence="4">
    <location>
        <begin position="460"/>
        <end position="470"/>
    </location>
</feature>
<dbReference type="Proteomes" id="UP000694904">
    <property type="component" value="Chromosome 2"/>
</dbReference>
<feature type="compositionally biased region" description="Basic and acidic residues" evidence="4">
    <location>
        <begin position="1972"/>
        <end position="1981"/>
    </location>
</feature>
<feature type="compositionally biased region" description="Low complexity" evidence="4">
    <location>
        <begin position="1549"/>
        <end position="1561"/>
    </location>
</feature>
<reference evidence="7" key="1">
    <citation type="journal article" date="1997" name="Nucleic Acids Res.">
        <title>tRNAscan-SE: a program for improved detection of transfer RNA genes in genomic sequence.</title>
        <authorList>
            <person name="Lowe T.M."/>
            <person name="Eddy S.R."/>
        </authorList>
    </citation>
    <scope>NUCLEOTIDE SEQUENCE [LARGE SCALE GENOMIC DNA]</scope>
</reference>
<dbReference type="RefSeq" id="XP_017871483.1">
    <property type="nucleotide sequence ID" value="XM_018015994.1"/>
</dbReference>
<keyword evidence="2" id="KW-0964">Secreted</keyword>
<accession>A0ABM1PW97</accession>
<evidence type="ECO:0000313" key="7">
    <source>
        <dbReference type="Proteomes" id="UP000694904"/>
    </source>
</evidence>
<proteinExistence type="predicted"/>
<comment type="subcellular location">
    <subcellularLocation>
        <location evidence="1">Secreted</location>
    </subcellularLocation>
</comment>
<dbReference type="SUPFAM" id="SSF57603">
    <property type="entry name" value="FnI-like domain"/>
    <property type="match status" value="5"/>
</dbReference>
<sequence length="2800" mass="297661">MTRKRSSPLGLEELMSLAVLLLVLPALTLAAPVQEYTEITPYPEGCYYNYGHYNEGDRIMTNEPCLNCTCHNRMLMCYLRVCPFTKPIGQDCIVEKREDQCCPIVTCPVVHVEVPYRTPEPGTELSIPEKFGCSIEEKFYPEGAQVPSNPNKPCELCYCINNQTKCVMQECTLHVDGCTPIYNKGSCCPVRYSCDHENDVLELEDHSTTTTTVRPTPGFILTTTMTPAVSTDCIHNGETFADGASIEGKNACEHCYCMRGDIVCAVQECEMPMSTASGKTCRAMPAAEGECCPSNYICDDDSTTTESIESTTLETSRDEEPTATASPVKDIPGEIPKEDLDLQEHIDDKKKDEDAITEGPLEEAGSGEVDQEETTVAPTHDDKIKEKEPETSTVVTDARIDTPAESSTTSIEEGSGEQDVSKATTPPAVGADKPAEPTKEGSGEETTPTLSEEGSGEVDTTSAPSSQETSPESEEDIVKTSTPVAPTGIAEDGQDATTPTVDVSDKEEVPKETIPSVGLTGEEDVPKGTTPASAVTDEEDASKATTPSEDVTETDDVARITTPTSDISDKEDAIKGTTPAPDVSDEEEIAKPTTPTELTDQEDGVKATTPAVASDKVDQIESSTPTSIVSDSEEVAKGTTPAADSGDKTEEIVPATESDKEEDVKATSPAADEDFKVTTPTADTDKEDDLKVTTSATDVSDKEEVTTSESDEEDVVKSTTQAPDVSEKGTSTASQPDEEDVVKATTPASDFSDKGTSTPSQADEEDIVNATTPASDVSDKEEAGKATTPAIEVDEEEVAKGTTPAAEYEIKVTTPSADSKKDEDEVKTTTPVADVSEKVDVSTGTTAEEDTVKATTPAKEVSGEEDIIKETTAAPGEEISEQDTRKPDTSATSTDEIAEEDIVKATTPAAEGIDTTKESTDDIVRATTPAGATDEKAEKATTPAKVDIDITKDTTPAEDVSAFTETTAAAEIIKSTTPAGEDIKKDTDKATTVAEQAGEDISIQTTPSAEEASSEKDKDVVKPTGDASFEEVIPSTTSDEDTTSEKEEVKGTTPAAQPIKPSTPKTEEDQTTESDEYSTEEDSVQTTTTPAHISSSTTEGVSEQDTSDVSSEEDTPAVQSTTASPKQPEDQESDEKESVEDHTEEATTIEAEKEIVSSTSATLGKEPTEEQTTQAVPVKSDIAPSITEADQSTAQPEESEEATTDKPSTLYLPPVSEDEPKGTEIPETSEEDLTASTEEESSEPAKVTPEKQGPIDTRHDFTPESTTLAPSSEEDSTAAAMPDMQLPSGIPGEGDCLVEGKTYTNNSDVPATTPCDRSCKCISSIVSCKPVECRIPADSENCVLDSDHSDGCCPTYICESDSTTPKAVDTSDETKSTTIVPETSHDVEPTTTENIPKEVIIPSGITELPMSHVKPDEEVLPVTTQTPLSEEVTTQKDVKKPTDGEPTEEGGDKMVDATPAPEKEVQKPHEKEPTPEDDAVKETAVPTTEKTVSQPEYEPTTSASAADDTQKKTDDELATPTTAPTSSDDETKGEKPADEKLGATEDKIPATTIAPTSTETTNKYEEEPSSTEAHVEEIDKKQVEDSEKIPESSTTTPSESEDVTTIASPAEGSVSSDGKPYSPEDSFAPTTARPEAEEDQDKKKLSIPEAATEIPDVSEADEKKPTDEVAITESTIEKKPAQSSDIPDKVSTIDDDQSTSTPAVGKVQDETTVSPVAIDEESDLSTEKSTSEVEDVVSVTKSPEDDFAPLQTTVPSTVPEDDKKPSQGETATEKDEVELASVPSVTVSPAADKDEPSITASPSADKEDTLGQTTDRTLPEKSTEDKSEEEPYTTYAPAIDVSKKPEDEVLPSQADDKPDSKVPAISTSTPSDTKDQEDEESTTVSISVKDEEPQVPLEESTTTAPSVQDHTKKTSDKEEEESSTTSEIDEVTKTPSKEGEQSSAESTSTSVAPPEIAIDVTTIAPSTEEEPSTDKPIDIEGSKTPLESEMPEDKTPSTTPQSLIEEAPESSTKIPEDTDNDLEQFTTVSPALQGVPSEPFDEKIPSTSDEGDSTEESYAGTTVEPQATDDKKFPSLSTTQSSIAPEKDIKTPSTSDEEVDQEPPTDTDSTTVVPSSEEEDHIPTKVFPTAAPVDKSDSTTTTPAEEEIVKVPNQGETQPKPDDSEESTTVSQATDKPLDTYPSKVPAMDELEGDKDLDSTTVRPDDKKIISTSTSSDDDIQQPTTPAATSIKVEVTTSAADEESDVSTAAPAVAQDDDTEGTTVRPLSDKTGVAEEGAVEDTISTTPESEEDQEPARIPTTPTPIHIPGAEGDVTSQTVPPQSEDEKIVTESATTSAEDADKTAVTVAPVAADVEATSEVSKKPSDTEDVGEQSTEPSDIEHEGTTDQSTGAKLKPPTPTPTTTGDETSTKQPVEDENIVAATAQPDLEKETPSKSTEAPELETPTTPSDTEKSTKAPAVSPSLESTEDADESVESEEEHTTVSEDTHKGEEAAESAESEDTVTEPAIKKPEVDEEEIPAVVSELPQTTATPTAHDETSAEVSSEGTPTTQPDVASITTIHPLFAQRFSTTLSPVIADRVSEEETDATPTKQSTETSTSESPLTTTSPTTPQHESITPPSYGHQPQYPSYPEDEYDEEEVFGPGTCRYAGKIYVSAQQIPRDDPCDFCFCFRSDIICLQQSCPPPIAGCHEEQITGFCCPRYECPVTMAAVLNITTSTTTTSTELPPFMTSLSHGSEVTRTGCSINGRSYMVGEPIHSTSGPCMSCICGGDGQMKCDPQRCVPNPTTAQMMASATTGRKR</sequence>
<feature type="compositionally biased region" description="Acidic residues" evidence="4">
    <location>
        <begin position="1227"/>
        <end position="1242"/>
    </location>
</feature>
<evidence type="ECO:0000313" key="8">
    <source>
        <dbReference type="RefSeq" id="XP_017871483.1"/>
    </source>
</evidence>
<feature type="compositionally biased region" description="Basic and acidic residues" evidence="4">
    <location>
        <begin position="1573"/>
        <end position="1590"/>
    </location>
</feature>
<dbReference type="GeneID" id="108619421"/>
<dbReference type="SMART" id="SM00215">
    <property type="entry name" value="VWC_out"/>
    <property type="match status" value="2"/>
</dbReference>
<feature type="domain" description="VWFC" evidence="6">
    <location>
        <begin position="231"/>
        <end position="299"/>
    </location>
</feature>
<feature type="signal peptide" evidence="5">
    <location>
        <begin position="1"/>
        <end position="30"/>
    </location>
</feature>